<dbReference type="InParanoid" id="A0A1E7F445"/>
<dbReference type="AlphaFoldDB" id="A0A1E7F445"/>
<keyword evidence="4" id="KW-1185">Reference proteome</keyword>
<feature type="compositionally biased region" description="Polar residues" evidence="1">
    <location>
        <begin position="424"/>
        <end position="434"/>
    </location>
</feature>
<reference evidence="3 4" key="1">
    <citation type="submission" date="2016-09" db="EMBL/GenBank/DDBJ databases">
        <title>Extensive genetic diversity and differential bi-allelic expression allows diatom success in the polar Southern Ocean.</title>
        <authorList>
            <consortium name="DOE Joint Genome Institute"/>
            <person name="Mock T."/>
            <person name="Otillar R.P."/>
            <person name="Strauss J."/>
            <person name="Dupont C."/>
            <person name="Frickenhaus S."/>
            <person name="Maumus F."/>
            <person name="Mcmullan M."/>
            <person name="Sanges R."/>
            <person name="Schmutz J."/>
            <person name="Toseland A."/>
            <person name="Valas R."/>
            <person name="Veluchamy A."/>
            <person name="Ward B.J."/>
            <person name="Allen A."/>
            <person name="Barry K."/>
            <person name="Falciatore A."/>
            <person name="Ferrante M."/>
            <person name="Fortunato A.E."/>
            <person name="Gloeckner G."/>
            <person name="Gruber A."/>
            <person name="Hipkin R."/>
            <person name="Janech M."/>
            <person name="Kroth P."/>
            <person name="Leese F."/>
            <person name="Lindquist E."/>
            <person name="Lyon B.R."/>
            <person name="Martin J."/>
            <person name="Mayer C."/>
            <person name="Parker M."/>
            <person name="Quesneville H."/>
            <person name="Raymond J."/>
            <person name="Uhlig C."/>
            <person name="Valentin K.U."/>
            <person name="Worden A.Z."/>
            <person name="Armbrust E.V."/>
            <person name="Bowler C."/>
            <person name="Green B."/>
            <person name="Moulton V."/>
            <person name="Van Oosterhout C."/>
            <person name="Grigoriev I."/>
        </authorList>
    </citation>
    <scope>NUCLEOTIDE SEQUENCE [LARGE SCALE GENOMIC DNA]</scope>
    <source>
        <strain evidence="3 4">CCMP1102</strain>
    </source>
</reference>
<keyword evidence="2" id="KW-0812">Transmembrane</keyword>
<evidence type="ECO:0000313" key="3">
    <source>
        <dbReference type="EMBL" id="OEU12917.1"/>
    </source>
</evidence>
<proteinExistence type="predicted"/>
<feature type="compositionally biased region" description="Low complexity" evidence="1">
    <location>
        <begin position="435"/>
        <end position="450"/>
    </location>
</feature>
<feature type="region of interest" description="Disordered" evidence="1">
    <location>
        <begin position="171"/>
        <end position="196"/>
    </location>
</feature>
<keyword evidence="2" id="KW-1133">Transmembrane helix</keyword>
<protein>
    <submittedName>
        <fullName evidence="3">Uncharacterized protein</fullName>
    </submittedName>
</protein>
<evidence type="ECO:0000313" key="4">
    <source>
        <dbReference type="Proteomes" id="UP000095751"/>
    </source>
</evidence>
<sequence>MDHPNLQYESERVANSSKRRKESCTWVSEDWEERCQFTHTSEDSDHLLLENLCPIACKICTPEEEVVVVVDASSSESSESVVLSSCVDFPQMEYLPVYKYNTTKRGRPKECDWVQEKPNQRCQLRWNNDLENPTPKGAKLYDYCPLSCGMCDGGTTSTSTVIDGAVLLAEDADESTSSPSAESTHTDRDPTTDSTVRPHELILDEGEFGNPCEAEAAAAAELAAAAAALLEEEEMEEELESNNVTTAIIFVTDAKESNVDDDDDEPLFSTFETVAIAAGIVLLLLLLLLCCTYSYYRKLKRKEQAAAAETEKEIEIIVGNTSTDSSKGSRNRFDFGRRFVDYFTITDVHQCTSAYCVVCESKQRQGIMSFDSYDDIQNNNNKNKNSSTAASVRSVNAVLLVDQNNETKQQKQLRQDGIIKEVVKSQSTGSRNSGSDTDASVDASHSDVSSEQSYIYDQC</sequence>
<organism evidence="3 4">
    <name type="scientific">Fragilariopsis cylindrus CCMP1102</name>
    <dbReference type="NCBI Taxonomy" id="635003"/>
    <lineage>
        <taxon>Eukaryota</taxon>
        <taxon>Sar</taxon>
        <taxon>Stramenopiles</taxon>
        <taxon>Ochrophyta</taxon>
        <taxon>Bacillariophyta</taxon>
        <taxon>Bacillariophyceae</taxon>
        <taxon>Bacillariophycidae</taxon>
        <taxon>Bacillariales</taxon>
        <taxon>Bacillariaceae</taxon>
        <taxon>Fragilariopsis</taxon>
    </lineage>
</organism>
<dbReference type="KEGG" id="fcy:FRACYDRAFT_244191"/>
<accession>A0A1E7F445</accession>
<feature type="region of interest" description="Disordered" evidence="1">
    <location>
        <begin position="423"/>
        <end position="459"/>
    </location>
</feature>
<dbReference type="EMBL" id="KV784364">
    <property type="protein sequence ID" value="OEU12917.1"/>
    <property type="molecule type" value="Genomic_DNA"/>
</dbReference>
<feature type="transmembrane region" description="Helical" evidence="2">
    <location>
        <begin position="274"/>
        <end position="296"/>
    </location>
</feature>
<dbReference type="Proteomes" id="UP000095751">
    <property type="component" value="Unassembled WGS sequence"/>
</dbReference>
<gene>
    <name evidence="3" type="ORF">FRACYDRAFT_244191</name>
</gene>
<evidence type="ECO:0000256" key="1">
    <source>
        <dbReference type="SAM" id="MobiDB-lite"/>
    </source>
</evidence>
<name>A0A1E7F445_9STRA</name>
<feature type="compositionally biased region" description="Basic and acidic residues" evidence="1">
    <location>
        <begin position="184"/>
        <end position="196"/>
    </location>
</feature>
<evidence type="ECO:0000256" key="2">
    <source>
        <dbReference type="SAM" id="Phobius"/>
    </source>
</evidence>
<keyword evidence="2" id="KW-0472">Membrane</keyword>